<protein>
    <recommendedName>
        <fullName evidence="1">DUF5107 domain-containing protein</fullName>
    </recommendedName>
</protein>
<evidence type="ECO:0000313" key="2">
    <source>
        <dbReference type="EMBL" id="GAG96830.1"/>
    </source>
</evidence>
<sequence length="281" mass="32674">VLPYRVQDNYDRKLKQKVYKSIILENDYLKATFLPQLGGRLVSLIYKKENKELLEHNPAIYFTNMSARRCWWSSGIEWNVGPYSHHYHTAAPIFAVRIIGTQGEPALRLYEFERQKRIAWQIDFHLPPDSEFLYAKMKTVNTTDHKIPMFFWTCMAVEKTDDIRVISPADSTIFLDMNIKGYGFDYSKLPIVEAIGKKDITYPTNLPCASATFLRVNKNQRPWITALGKNGCGFIETSTRNFYGRKYFSWGNNVGGKNWQQYLSIPGKRYIEIQAGLTRVQ</sequence>
<dbReference type="EMBL" id="BART01025108">
    <property type="protein sequence ID" value="GAG96830.1"/>
    <property type="molecule type" value="Genomic_DNA"/>
</dbReference>
<accession>X1BP97</accession>
<reference evidence="2" key="1">
    <citation type="journal article" date="2014" name="Front. Microbiol.">
        <title>High frequency of phylogenetically diverse reductive dehalogenase-homologous genes in deep subseafloor sedimentary metagenomes.</title>
        <authorList>
            <person name="Kawai M."/>
            <person name="Futagami T."/>
            <person name="Toyoda A."/>
            <person name="Takaki Y."/>
            <person name="Nishi S."/>
            <person name="Hori S."/>
            <person name="Arai W."/>
            <person name="Tsubouchi T."/>
            <person name="Morono Y."/>
            <person name="Uchiyama I."/>
            <person name="Ito T."/>
            <person name="Fujiyama A."/>
            <person name="Inagaki F."/>
            <person name="Takami H."/>
        </authorList>
    </citation>
    <scope>NUCLEOTIDE SEQUENCE</scope>
    <source>
        <strain evidence="2">Expedition CK06-06</strain>
    </source>
</reference>
<proteinExistence type="predicted"/>
<dbReference type="Pfam" id="PF17128">
    <property type="entry name" value="DUF5107"/>
    <property type="match status" value="1"/>
</dbReference>
<feature type="non-terminal residue" evidence="2">
    <location>
        <position position="1"/>
    </location>
</feature>
<dbReference type="InterPro" id="IPR033396">
    <property type="entry name" value="DUF5107"/>
</dbReference>
<feature type="domain" description="DUF5107" evidence="1">
    <location>
        <begin position="2"/>
        <end position="279"/>
    </location>
</feature>
<gene>
    <name evidence="2" type="ORF">S01H4_45145</name>
</gene>
<name>X1BP97_9ZZZZ</name>
<dbReference type="AlphaFoldDB" id="X1BP97"/>
<comment type="caution">
    <text evidence="2">The sequence shown here is derived from an EMBL/GenBank/DDBJ whole genome shotgun (WGS) entry which is preliminary data.</text>
</comment>
<organism evidence="2">
    <name type="scientific">marine sediment metagenome</name>
    <dbReference type="NCBI Taxonomy" id="412755"/>
    <lineage>
        <taxon>unclassified sequences</taxon>
        <taxon>metagenomes</taxon>
        <taxon>ecological metagenomes</taxon>
    </lineage>
</organism>
<evidence type="ECO:0000259" key="1">
    <source>
        <dbReference type="Pfam" id="PF17128"/>
    </source>
</evidence>
<feature type="non-terminal residue" evidence="2">
    <location>
        <position position="281"/>
    </location>
</feature>